<dbReference type="Gene3D" id="3.30.70.20">
    <property type="match status" value="1"/>
</dbReference>
<keyword evidence="8 9" id="KW-0411">Iron-sulfur</keyword>
<evidence type="ECO:0000256" key="8">
    <source>
        <dbReference type="ARBA" id="ARBA00023014"/>
    </source>
</evidence>
<sequence>MSYVIVGSCVNDAVCTEVCPVNCIQPTPDARDFATAEMLYINPALCIDCHACAEACPVDAIYPAERLPPEWSAYREINAAFFKPEARS</sequence>
<keyword evidence="7 9" id="KW-0408">Iron</keyword>
<protein>
    <recommendedName>
        <fullName evidence="9">Ferredoxin</fullName>
    </recommendedName>
</protein>
<accession>A0A318EBF9</accession>
<dbReference type="InterPro" id="IPR017900">
    <property type="entry name" value="4Fe4S_Fe_S_CS"/>
</dbReference>
<evidence type="ECO:0000256" key="2">
    <source>
        <dbReference type="ARBA" id="ARBA00001966"/>
    </source>
</evidence>
<dbReference type="GO" id="GO:0009055">
    <property type="term" value="F:electron transfer activity"/>
    <property type="evidence" value="ECO:0007669"/>
    <property type="project" value="UniProtKB-UniRule"/>
</dbReference>
<comment type="function">
    <text evidence="9">Ferredoxins are iron-sulfur proteins that transfer electrons in a wide variety of metabolic reactions.</text>
</comment>
<evidence type="ECO:0000313" key="12">
    <source>
        <dbReference type="Proteomes" id="UP000248330"/>
    </source>
</evidence>
<organism evidence="11 12">
    <name type="scientific">Sinimarinibacterium flocculans</name>
    <dbReference type="NCBI Taxonomy" id="985250"/>
    <lineage>
        <taxon>Bacteria</taxon>
        <taxon>Pseudomonadati</taxon>
        <taxon>Pseudomonadota</taxon>
        <taxon>Gammaproteobacteria</taxon>
        <taxon>Nevskiales</taxon>
        <taxon>Nevskiaceae</taxon>
        <taxon>Sinimarinibacterium</taxon>
    </lineage>
</organism>
<dbReference type="AlphaFoldDB" id="A0A318EBF9"/>
<keyword evidence="5 9" id="KW-0479">Metal-binding</keyword>
<evidence type="ECO:0000256" key="3">
    <source>
        <dbReference type="ARBA" id="ARBA00022448"/>
    </source>
</evidence>
<dbReference type="PANTHER" id="PTHR42859:SF2">
    <property type="entry name" value="FERREDOXIN"/>
    <property type="match status" value="1"/>
</dbReference>
<keyword evidence="12" id="KW-1185">Reference proteome</keyword>
<evidence type="ECO:0000256" key="7">
    <source>
        <dbReference type="ARBA" id="ARBA00023004"/>
    </source>
</evidence>
<dbReference type="InterPro" id="IPR050294">
    <property type="entry name" value="RnfB_subfamily"/>
</dbReference>
<keyword evidence="3 9" id="KW-0813">Transport</keyword>
<proteinExistence type="predicted"/>
<name>A0A318EBF9_9GAMM</name>
<keyword evidence="6 9" id="KW-0249">Electron transport</keyword>
<evidence type="ECO:0000256" key="4">
    <source>
        <dbReference type="ARBA" id="ARBA00022485"/>
    </source>
</evidence>
<evidence type="ECO:0000259" key="10">
    <source>
        <dbReference type="PROSITE" id="PS51379"/>
    </source>
</evidence>
<dbReference type="InterPro" id="IPR017896">
    <property type="entry name" value="4Fe4S_Fe-S-bd"/>
</dbReference>
<comment type="cofactor">
    <cofactor evidence="2 9">
        <name>[4Fe-4S] cluster</name>
        <dbReference type="ChEBI" id="CHEBI:49883"/>
    </cofactor>
</comment>
<dbReference type="RefSeq" id="WP_211307234.1">
    <property type="nucleotide sequence ID" value="NZ_CAKZQT010000021.1"/>
</dbReference>
<evidence type="ECO:0000256" key="1">
    <source>
        <dbReference type="ARBA" id="ARBA00001927"/>
    </source>
</evidence>
<dbReference type="PROSITE" id="PS00198">
    <property type="entry name" value="4FE4S_FER_1"/>
    <property type="match status" value="1"/>
</dbReference>
<keyword evidence="4 9" id="KW-0004">4Fe-4S</keyword>
<feature type="domain" description="4Fe-4S ferredoxin-type" evidence="10">
    <location>
        <begin position="1"/>
        <end position="29"/>
    </location>
</feature>
<comment type="cofactor">
    <cofactor evidence="1">
        <name>[3Fe-4S] cluster</name>
        <dbReference type="ChEBI" id="CHEBI:21137"/>
    </cofactor>
</comment>
<dbReference type="PROSITE" id="PS51379">
    <property type="entry name" value="4FE4S_FER_2"/>
    <property type="match status" value="2"/>
</dbReference>
<reference evidence="11 12" key="1">
    <citation type="submission" date="2018-04" db="EMBL/GenBank/DDBJ databases">
        <title>Genomic Encyclopedia of Type Strains, Phase IV (KMG-IV): sequencing the most valuable type-strain genomes for metagenomic binning, comparative biology and taxonomic classification.</title>
        <authorList>
            <person name="Goeker M."/>
        </authorList>
    </citation>
    <scope>NUCLEOTIDE SEQUENCE [LARGE SCALE GENOMIC DNA]</scope>
    <source>
        <strain evidence="11 12">DSM 104150</strain>
    </source>
</reference>
<evidence type="ECO:0000256" key="5">
    <source>
        <dbReference type="ARBA" id="ARBA00022723"/>
    </source>
</evidence>
<dbReference type="InterPro" id="IPR000813">
    <property type="entry name" value="7Fe_ferredoxin"/>
</dbReference>
<comment type="caution">
    <text evidence="11">The sequence shown here is derived from an EMBL/GenBank/DDBJ whole genome shotgun (WGS) entry which is preliminary data.</text>
</comment>
<dbReference type="PANTHER" id="PTHR42859">
    <property type="entry name" value="OXIDOREDUCTASE"/>
    <property type="match status" value="1"/>
</dbReference>
<gene>
    <name evidence="11" type="ORF">C8D93_1035</name>
</gene>
<dbReference type="SUPFAM" id="SSF54862">
    <property type="entry name" value="4Fe-4S ferredoxins"/>
    <property type="match status" value="1"/>
</dbReference>
<dbReference type="PRINTS" id="PR00354">
    <property type="entry name" value="7FE8SFRDOXIN"/>
</dbReference>
<evidence type="ECO:0000313" key="11">
    <source>
        <dbReference type="EMBL" id="PXV69432.1"/>
    </source>
</evidence>
<dbReference type="GO" id="GO:0046872">
    <property type="term" value="F:metal ion binding"/>
    <property type="evidence" value="ECO:0007669"/>
    <property type="project" value="UniProtKB-UniRule"/>
</dbReference>
<evidence type="ECO:0000256" key="9">
    <source>
        <dbReference type="RuleBase" id="RU365098"/>
    </source>
</evidence>
<dbReference type="Pfam" id="PF00037">
    <property type="entry name" value="Fer4"/>
    <property type="match status" value="1"/>
</dbReference>
<dbReference type="Proteomes" id="UP000248330">
    <property type="component" value="Unassembled WGS sequence"/>
</dbReference>
<dbReference type="GO" id="GO:0051539">
    <property type="term" value="F:4 iron, 4 sulfur cluster binding"/>
    <property type="evidence" value="ECO:0007669"/>
    <property type="project" value="UniProtKB-UniRule"/>
</dbReference>
<evidence type="ECO:0000256" key="6">
    <source>
        <dbReference type="ARBA" id="ARBA00022982"/>
    </source>
</evidence>
<dbReference type="EMBL" id="QICN01000003">
    <property type="protein sequence ID" value="PXV69432.1"/>
    <property type="molecule type" value="Genomic_DNA"/>
</dbReference>
<feature type="domain" description="4Fe-4S ferredoxin-type" evidence="10">
    <location>
        <begin position="37"/>
        <end position="66"/>
    </location>
</feature>